<name>A0A0C1K4A8_9BACT</name>
<protein>
    <submittedName>
        <fullName evidence="1">Uncharacterized protein</fullName>
    </submittedName>
</protein>
<sequence length="55" mass="6552">MKKFALNCNIDKLKPFFIEEGYLYIKDLFSSELIQRIRNKVLNELYLPGEIQNIS</sequence>
<accession>A0A0C1K4A8</accession>
<organism evidence="1 2">
    <name type="scientific">Candidatus Protochlamydia amoebophila</name>
    <dbReference type="NCBI Taxonomy" id="362787"/>
    <lineage>
        <taxon>Bacteria</taxon>
        <taxon>Pseudomonadati</taxon>
        <taxon>Chlamydiota</taxon>
        <taxon>Chlamydiia</taxon>
        <taxon>Parachlamydiales</taxon>
        <taxon>Parachlamydiaceae</taxon>
        <taxon>Candidatus Protochlamydia</taxon>
    </lineage>
</organism>
<dbReference type="Proteomes" id="UP000031465">
    <property type="component" value="Unassembled WGS sequence"/>
</dbReference>
<evidence type="ECO:0000313" key="2">
    <source>
        <dbReference type="Proteomes" id="UP000031465"/>
    </source>
</evidence>
<reference evidence="1 2" key="1">
    <citation type="journal article" date="2014" name="Mol. Biol. Evol.">
        <title>Massive expansion of Ubiquitination-related gene families within the Chlamydiae.</title>
        <authorList>
            <person name="Domman D."/>
            <person name="Collingro A."/>
            <person name="Lagkouvardos I."/>
            <person name="Gehre L."/>
            <person name="Weinmaier T."/>
            <person name="Rattei T."/>
            <person name="Subtil A."/>
            <person name="Horn M."/>
        </authorList>
    </citation>
    <scope>NUCLEOTIDE SEQUENCE [LARGE SCALE GENOMIC DNA]</scope>
    <source>
        <strain evidence="1 2">EI2</strain>
    </source>
</reference>
<evidence type="ECO:0000313" key="1">
    <source>
        <dbReference type="EMBL" id="KIC74147.1"/>
    </source>
</evidence>
<dbReference type="RefSeq" id="WP_155117075.1">
    <property type="nucleotide sequence ID" value="NZ_JSAN01000014.1"/>
</dbReference>
<dbReference type="PATRIC" id="fig|362787.3.peg.167"/>
<dbReference type="AlphaFoldDB" id="A0A0C1K4A8"/>
<gene>
    <name evidence="1" type="ORF">DB44_AP00010</name>
</gene>
<proteinExistence type="predicted"/>
<dbReference type="EMBL" id="JSAN01000014">
    <property type="protein sequence ID" value="KIC74147.1"/>
    <property type="molecule type" value="Genomic_DNA"/>
</dbReference>
<comment type="caution">
    <text evidence="1">The sequence shown here is derived from an EMBL/GenBank/DDBJ whole genome shotgun (WGS) entry which is preliminary data.</text>
</comment>